<reference evidence="1" key="1">
    <citation type="submission" date="2019-03" db="EMBL/GenBank/DDBJ databases">
        <title>Improved annotation for the trematode Fasciola hepatica.</title>
        <authorList>
            <person name="Choi Y.-J."/>
            <person name="Martin J."/>
            <person name="Mitreva M."/>
        </authorList>
    </citation>
    <scope>NUCLEOTIDE SEQUENCE [LARGE SCALE GENOMIC DNA]</scope>
</reference>
<keyword evidence="2" id="KW-1185">Reference proteome</keyword>
<evidence type="ECO:0000313" key="2">
    <source>
        <dbReference type="Proteomes" id="UP000230066"/>
    </source>
</evidence>
<dbReference type="Proteomes" id="UP000230066">
    <property type="component" value="Unassembled WGS sequence"/>
</dbReference>
<sequence length="96" mass="11020">MLFTTGIWKSVQSNIRYRSMDGPLRRRTKQKAVWDNGNYHAFLEEKPGKHLPFKQGGKKPVNKRFRVDQEVGALAIAATNGCRLSRWPVNYQSNGD</sequence>
<proteinExistence type="predicted"/>
<dbReference type="AlphaFoldDB" id="A0A4E0R4B3"/>
<accession>A0A4E0R4B3</accession>
<dbReference type="EMBL" id="JXXN02002717">
    <property type="protein sequence ID" value="THD22503.1"/>
    <property type="molecule type" value="Genomic_DNA"/>
</dbReference>
<name>A0A4E0R4B3_FASHE</name>
<organism evidence="1 2">
    <name type="scientific">Fasciola hepatica</name>
    <name type="common">Liver fluke</name>
    <dbReference type="NCBI Taxonomy" id="6192"/>
    <lineage>
        <taxon>Eukaryota</taxon>
        <taxon>Metazoa</taxon>
        <taxon>Spiralia</taxon>
        <taxon>Lophotrochozoa</taxon>
        <taxon>Platyhelminthes</taxon>
        <taxon>Trematoda</taxon>
        <taxon>Digenea</taxon>
        <taxon>Plagiorchiida</taxon>
        <taxon>Echinostomata</taxon>
        <taxon>Echinostomatoidea</taxon>
        <taxon>Fasciolidae</taxon>
        <taxon>Fasciola</taxon>
    </lineage>
</organism>
<gene>
    <name evidence="1" type="ORF">D915_006549</name>
</gene>
<comment type="caution">
    <text evidence="1">The sequence shown here is derived from an EMBL/GenBank/DDBJ whole genome shotgun (WGS) entry which is preliminary data.</text>
</comment>
<protein>
    <submittedName>
        <fullName evidence="1">Uncharacterized protein</fullName>
    </submittedName>
</protein>
<evidence type="ECO:0000313" key="1">
    <source>
        <dbReference type="EMBL" id="THD22503.1"/>
    </source>
</evidence>